<dbReference type="Gene3D" id="1.10.1760.20">
    <property type="match status" value="1"/>
</dbReference>
<organism evidence="2 3">
    <name type="scientific">Lientehia hominis</name>
    <dbReference type="NCBI Taxonomy" id="2897778"/>
    <lineage>
        <taxon>Bacteria</taxon>
        <taxon>Bacillati</taxon>
        <taxon>Bacillota</taxon>
        <taxon>Clostridia</taxon>
        <taxon>Lachnospirales</taxon>
        <taxon>Lachnospiraceae</taxon>
        <taxon>Lientehia</taxon>
    </lineage>
</organism>
<keyword evidence="3" id="KW-1185">Reference proteome</keyword>
<feature type="transmembrane region" description="Helical" evidence="1">
    <location>
        <begin position="173"/>
        <end position="201"/>
    </location>
</feature>
<dbReference type="RefSeq" id="WP_231061179.1">
    <property type="nucleotide sequence ID" value="NZ_JAJNOR010000001.1"/>
</dbReference>
<evidence type="ECO:0000256" key="1">
    <source>
        <dbReference type="SAM" id="Phobius"/>
    </source>
</evidence>
<feature type="transmembrane region" description="Helical" evidence="1">
    <location>
        <begin position="93"/>
        <end position="114"/>
    </location>
</feature>
<dbReference type="EMBL" id="JAJNOR010000001">
    <property type="protein sequence ID" value="MCD2491234.1"/>
    <property type="molecule type" value="Genomic_DNA"/>
</dbReference>
<dbReference type="Pfam" id="PF12822">
    <property type="entry name" value="ECF_trnsprt"/>
    <property type="match status" value="1"/>
</dbReference>
<proteinExistence type="predicted"/>
<feature type="transmembrane region" description="Helical" evidence="1">
    <location>
        <begin position="12"/>
        <end position="29"/>
    </location>
</feature>
<dbReference type="AlphaFoldDB" id="A0AAP2RFG7"/>
<evidence type="ECO:0000313" key="3">
    <source>
        <dbReference type="Proteomes" id="UP001299265"/>
    </source>
</evidence>
<feature type="transmembrane region" description="Helical" evidence="1">
    <location>
        <begin position="60"/>
        <end position="87"/>
    </location>
</feature>
<feature type="transmembrane region" description="Helical" evidence="1">
    <location>
        <begin position="126"/>
        <end position="153"/>
    </location>
</feature>
<dbReference type="Proteomes" id="UP001299265">
    <property type="component" value="Unassembled WGS sequence"/>
</dbReference>
<feature type="transmembrane region" description="Helical" evidence="1">
    <location>
        <begin position="35"/>
        <end position="53"/>
    </location>
</feature>
<dbReference type="InterPro" id="IPR024529">
    <property type="entry name" value="ECF_trnsprt_substrate-spec"/>
</dbReference>
<gene>
    <name evidence="2" type="ORF">LQE92_01155</name>
</gene>
<reference evidence="2 3" key="1">
    <citation type="submission" date="2021-11" db="EMBL/GenBank/DDBJ databases">
        <title>Lacrimispora sp. nov. NSJ-141 isolated from human feces.</title>
        <authorList>
            <person name="Abdugheni R."/>
        </authorList>
    </citation>
    <scope>NUCLEOTIDE SEQUENCE [LARGE SCALE GENOMIC DNA]</scope>
    <source>
        <strain evidence="2 3">NSJ-141</strain>
    </source>
</reference>
<protein>
    <submittedName>
        <fullName evidence="2">ECF transporter S component</fullName>
    </submittedName>
</protein>
<dbReference type="GO" id="GO:0022857">
    <property type="term" value="F:transmembrane transporter activity"/>
    <property type="evidence" value="ECO:0007669"/>
    <property type="project" value="InterPro"/>
</dbReference>
<keyword evidence="1" id="KW-0472">Membrane</keyword>
<keyword evidence="1" id="KW-0812">Transmembrane</keyword>
<name>A0AAP2RFG7_9FIRM</name>
<sequence>MNTSVKTRNMVLTAVIAAIIILMAFVPYVGYINLVVIKATLIHVPVIIGSVVLGPKKGAFLGFIFGLTSLINNTFNPSLLSFAFSPFYSGGNLWSLLICFVPRILVGVFPYFVFKGIMMLGKGKKSIEYVALPAAGVIGALTNTLLVMNLIYFCFVEQFAAAKEVAVGAVYQVIIGIIIANGVPEAIVALVLTMALGKVLLHFNFSR</sequence>
<comment type="caution">
    <text evidence="2">The sequence shown here is derived from an EMBL/GenBank/DDBJ whole genome shotgun (WGS) entry which is preliminary data.</text>
</comment>
<accession>A0AAP2RFG7</accession>
<keyword evidence="1" id="KW-1133">Transmembrane helix</keyword>
<evidence type="ECO:0000313" key="2">
    <source>
        <dbReference type="EMBL" id="MCD2491234.1"/>
    </source>
</evidence>